<accession>A0ABW4DVW1</accession>
<name>A0ABW4DVW1_9RHOB</name>
<evidence type="ECO:0000313" key="1">
    <source>
        <dbReference type="EMBL" id="MFD1481287.1"/>
    </source>
</evidence>
<dbReference type="Proteomes" id="UP001597302">
    <property type="component" value="Unassembled WGS sequence"/>
</dbReference>
<dbReference type="EMBL" id="JBHTOQ010000019">
    <property type="protein sequence ID" value="MFD1481287.1"/>
    <property type="molecule type" value="Genomic_DNA"/>
</dbReference>
<dbReference type="RefSeq" id="WP_165571196.1">
    <property type="nucleotide sequence ID" value="NZ_CBCSAJ010000009.1"/>
</dbReference>
<keyword evidence="2" id="KW-1185">Reference proteome</keyword>
<protein>
    <submittedName>
        <fullName evidence="1">Uncharacterized protein</fullName>
    </submittedName>
</protein>
<proteinExistence type="predicted"/>
<comment type="caution">
    <text evidence="1">The sequence shown here is derived from an EMBL/GenBank/DDBJ whole genome shotgun (WGS) entry which is preliminary data.</text>
</comment>
<sequence length="50" mass="5486">MADELAQHSSDEPLQGRDRDHLIFVLSAMAEKADACASAWIDQIEASREG</sequence>
<reference evidence="2" key="1">
    <citation type="journal article" date="2019" name="Int. J. Syst. Evol. Microbiol.">
        <title>The Global Catalogue of Microorganisms (GCM) 10K type strain sequencing project: providing services to taxonomists for standard genome sequencing and annotation.</title>
        <authorList>
            <consortium name="The Broad Institute Genomics Platform"/>
            <consortium name="The Broad Institute Genome Sequencing Center for Infectious Disease"/>
            <person name="Wu L."/>
            <person name="Ma J."/>
        </authorList>
    </citation>
    <scope>NUCLEOTIDE SEQUENCE [LARGE SCALE GENOMIC DNA]</scope>
    <source>
        <strain evidence="2">CCM 8875</strain>
    </source>
</reference>
<evidence type="ECO:0000313" key="2">
    <source>
        <dbReference type="Proteomes" id="UP001597302"/>
    </source>
</evidence>
<gene>
    <name evidence="1" type="ORF">ACFQ5P_08265</name>
</gene>
<organism evidence="1 2">
    <name type="scientific">Paracoccus nototheniae</name>
    <dbReference type="NCBI Taxonomy" id="2489002"/>
    <lineage>
        <taxon>Bacteria</taxon>
        <taxon>Pseudomonadati</taxon>
        <taxon>Pseudomonadota</taxon>
        <taxon>Alphaproteobacteria</taxon>
        <taxon>Rhodobacterales</taxon>
        <taxon>Paracoccaceae</taxon>
        <taxon>Paracoccus</taxon>
    </lineage>
</organism>